<evidence type="ECO:0000313" key="5">
    <source>
        <dbReference type="Proteomes" id="UP001157911"/>
    </source>
</evidence>
<dbReference type="InterPro" id="IPR017937">
    <property type="entry name" value="Thioredoxin_CS"/>
</dbReference>
<feature type="domain" description="Thioredoxin" evidence="3">
    <location>
        <begin position="35"/>
        <end position="189"/>
    </location>
</feature>
<dbReference type="PROSITE" id="PS51352">
    <property type="entry name" value="THIOREDOXIN_2"/>
    <property type="match status" value="1"/>
</dbReference>
<dbReference type="PANTHER" id="PTHR42852:SF13">
    <property type="entry name" value="PROTEIN DIPZ"/>
    <property type="match status" value="1"/>
</dbReference>
<sequence length="191" mass="21640">MKRFLALAVLCSLLSFFSCGEKKETPSHKVTEKQKENGYKAYDFTFTDINGKKHKLSDFRGKVVIVQFFGTYCPPCKAEIPVLESIYKKYAGKVVVIGLAVDDVGDTPENQKLFVEKALKPFVSEMGITYLVGPAPEKAWEAYAYKVVGLDSIPQTYIIDKHGYLRYYETGFMPSYASLFDEAVRKLLQEK</sequence>
<dbReference type="InterPro" id="IPR036249">
    <property type="entry name" value="Thioredoxin-like_sf"/>
</dbReference>
<protein>
    <submittedName>
        <fullName evidence="4">Peroxiredoxin</fullName>
    </submittedName>
</protein>
<dbReference type="RefSeq" id="WP_283400595.1">
    <property type="nucleotide sequence ID" value="NZ_FXUB01000003.1"/>
</dbReference>
<evidence type="ECO:0000313" key="4">
    <source>
        <dbReference type="EMBL" id="SMP13446.1"/>
    </source>
</evidence>
<name>A0ABY1NMD6_9BACT</name>
<dbReference type="Gene3D" id="3.40.30.10">
    <property type="entry name" value="Glutaredoxin"/>
    <property type="match status" value="1"/>
</dbReference>
<dbReference type="CDD" id="cd02966">
    <property type="entry name" value="TlpA_like_family"/>
    <property type="match status" value="1"/>
</dbReference>
<dbReference type="Proteomes" id="UP001157911">
    <property type="component" value="Unassembled WGS sequence"/>
</dbReference>
<dbReference type="InterPro" id="IPR013766">
    <property type="entry name" value="Thioredoxin_domain"/>
</dbReference>
<dbReference type="EMBL" id="FXUB01000003">
    <property type="protein sequence ID" value="SMP13446.1"/>
    <property type="molecule type" value="Genomic_DNA"/>
</dbReference>
<accession>A0ABY1NMD6</accession>
<evidence type="ECO:0000256" key="1">
    <source>
        <dbReference type="ARBA" id="ARBA00023284"/>
    </source>
</evidence>
<dbReference type="PROSITE" id="PS51257">
    <property type="entry name" value="PROKAR_LIPOPROTEIN"/>
    <property type="match status" value="1"/>
</dbReference>
<dbReference type="Pfam" id="PF00578">
    <property type="entry name" value="AhpC-TSA"/>
    <property type="match status" value="1"/>
</dbReference>
<feature type="chain" id="PRO_5047232393" evidence="2">
    <location>
        <begin position="21"/>
        <end position="191"/>
    </location>
</feature>
<organism evidence="4 5">
    <name type="scientific">Desulfurobacterium pacificum</name>
    <dbReference type="NCBI Taxonomy" id="240166"/>
    <lineage>
        <taxon>Bacteria</taxon>
        <taxon>Pseudomonadati</taxon>
        <taxon>Aquificota</taxon>
        <taxon>Aquificia</taxon>
        <taxon>Desulfurobacteriales</taxon>
        <taxon>Desulfurobacteriaceae</taxon>
        <taxon>Desulfurobacterium</taxon>
    </lineage>
</organism>
<dbReference type="InterPro" id="IPR000866">
    <property type="entry name" value="AhpC/TSA"/>
</dbReference>
<keyword evidence="2" id="KW-0732">Signal</keyword>
<keyword evidence="5" id="KW-1185">Reference proteome</keyword>
<dbReference type="SUPFAM" id="SSF52833">
    <property type="entry name" value="Thioredoxin-like"/>
    <property type="match status" value="1"/>
</dbReference>
<dbReference type="PROSITE" id="PS00194">
    <property type="entry name" value="THIOREDOXIN_1"/>
    <property type="match status" value="1"/>
</dbReference>
<dbReference type="InterPro" id="IPR050553">
    <property type="entry name" value="Thioredoxin_ResA/DsbE_sf"/>
</dbReference>
<proteinExistence type="predicted"/>
<comment type="caution">
    <text evidence="4">The sequence shown here is derived from an EMBL/GenBank/DDBJ whole genome shotgun (WGS) entry which is preliminary data.</text>
</comment>
<evidence type="ECO:0000256" key="2">
    <source>
        <dbReference type="SAM" id="SignalP"/>
    </source>
</evidence>
<gene>
    <name evidence="4" type="ORF">SAMN06265339_1135</name>
</gene>
<reference evidence="4 5" key="1">
    <citation type="submission" date="2017-05" db="EMBL/GenBank/DDBJ databases">
        <authorList>
            <person name="Varghese N."/>
            <person name="Submissions S."/>
        </authorList>
    </citation>
    <scope>NUCLEOTIDE SEQUENCE [LARGE SCALE GENOMIC DNA]</scope>
    <source>
        <strain evidence="4 5">DSM 15522</strain>
    </source>
</reference>
<feature type="signal peptide" evidence="2">
    <location>
        <begin position="1"/>
        <end position="20"/>
    </location>
</feature>
<evidence type="ECO:0000259" key="3">
    <source>
        <dbReference type="PROSITE" id="PS51352"/>
    </source>
</evidence>
<keyword evidence="1" id="KW-0676">Redox-active center</keyword>
<dbReference type="PANTHER" id="PTHR42852">
    <property type="entry name" value="THIOL:DISULFIDE INTERCHANGE PROTEIN DSBE"/>
    <property type="match status" value="1"/>
</dbReference>